<protein>
    <submittedName>
        <fullName evidence="1">Uncharacterized protein</fullName>
    </submittedName>
</protein>
<sequence>MSKTAPFSWIVRFDVAQEWVADGFVFSDQRALEMLGADLSSACMSTELAAAVLAAPSPLRIASEQGYGKNHPQADAAVAEIVAGTPKAKPGETVLESALVNAIKLLDSVAFVQHENDNTGGVLSELRDALALVQGKDPISNIRWVPTPA</sequence>
<evidence type="ECO:0000313" key="1">
    <source>
        <dbReference type="EMBL" id="OTI63129.1"/>
    </source>
</evidence>
<dbReference type="Proteomes" id="UP000194857">
    <property type="component" value="Unassembled WGS sequence"/>
</dbReference>
<gene>
    <name evidence="1" type="ORF">CAZ10_09850</name>
</gene>
<dbReference type="AlphaFoldDB" id="A0A241XRL2"/>
<accession>A0A241XRL2</accession>
<reference evidence="1 2" key="1">
    <citation type="submission" date="2017-05" db="EMBL/GenBank/DDBJ databases">
        <authorList>
            <person name="Song R."/>
            <person name="Chenine A.L."/>
            <person name="Ruprecht R.M."/>
        </authorList>
    </citation>
    <scope>NUCLEOTIDE SEQUENCE [LARGE SCALE GENOMIC DNA]</scope>
    <source>
        <strain evidence="1 2">S567_C10_BS</strain>
    </source>
</reference>
<organism evidence="1 2">
    <name type="scientific">Pseudomonas aeruginosa</name>
    <dbReference type="NCBI Taxonomy" id="287"/>
    <lineage>
        <taxon>Bacteria</taxon>
        <taxon>Pseudomonadati</taxon>
        <taxon>Pseudomonadota</taxon>
        <taxon>Gammaproteobacteria</taxon>
        <taxon>Pseudomonadales</taxon>
        <taxon>Pseudomonadaceae</taxon>
        <taxon>Pseudomonas</taxon>
    </lineage>
</organism>
<name>A0A241XRL2_PSEAI</name>
<dbReference type="EMBL" id="NFFZ01000004">
    <property type="protein sequence ID" value="OTI63129.1"/>
    <property type="molecule type" value="Genomic_DNA"/>
</dbReference>
<dbReference type="RefSeq" id="WP_065327559.1">
    <property type="nucleotide sequence ID" value="NZ_NFFZ01000004.1"/>
</dbReference>
<evidence type="ECO:0000313" key="2">
    <source>
        <dbReference type="Proteomes" id="UP000194857"/>
    </source>
</evidence>
<proteinExistence type="predicted"/>
<comment type="caution">
    <text evidence="1">The sequence shown here is derived from an EMBL/GenBank/DDBJ whole genome shotgun (WGS) entry which is preliminary data.</text>
</comment>